<dbReference type="Proteomes" id="UP000007564">
    <property type="component" value="Chromosome"/>
</dbReference>
<dbReference type="RefSeq" id="WP_003811832.1">
    <property type="nucleotide sequence ID" value="NC_019382.1"/>
</dbReference>
<reference evidence="1 2" key="1">
    <citation type="journal article" date="2012" name="BMC Genomics">
        <title>Comparative genomics of the classical Bordetella subspecies: the evolution and exchange of virulence-associated diversity amongst closely related pathogens.</title>
        <authorList>
            <person name="Park J."/>
            <person name="Zhang Y."/>
            <person name="Buboltz A.M."/>
            <person name="Zhang X."/>
            <person name="Schuster S.C."/>
            <person name="Ahuja U."/>
            <person name="Liu M."/>
            <person name="Miller J.F."/>
            <person name="Sebaihia M."/>
            <person name="Bentley S.D."/>
            <person name="Parkhill J."/>
            <person name="Harvill E.T."/>
        </authorList>
    </citation>
    <scope>NUCLEOTIDE SEQUENCE [LARGE SCALE GENOMIC DNA]</scope>
    <source>
        <strain evidence="1 2">253</strain>
    </source>
</reference>
<dbReference type="GeneID" id="56478702"/>
<dbReference type="KEGG" id="bbh:BN112_0406"/>
<dbReference type="EMBL" id="HE965806">
    <property type="protein sequence ID" value="CCJ52324.1"/>
    <property type="molecule type" value="Genomic_DNA"/>
</dbReference>
<protein>
    <submittedName>
        <fullName evidence="1">Uncharacterized protein</fullName>
    </submittedName>
</protein>
<dbReference type="OrthoDB" id="5572581at2"/>
<organism evidence="1 2">
    <name type="scientific">Bordetella bronchiseptica 253</name>
    <dbReference type="NCBI Taxonomy" id="568707"/>
    <lineage>
        <taxon>Bacteria</taxon>
        <taxon>Pseudomonadati</taxon>
        <taxon>Pseudomonadota</taxon>
        <taxon>Betaproteobacteria</taxon>
        <taxon>Burkholderiales</taxon>
        <taxon>Alcaligenaceae</taxon>
        <taxon>Bordetella</taxon>
    </lineage>
</organism>
<dbReference type="HOGENOM" id="CLU_1923542_0_0_4"/>
<proteinExistence type="predicted"/>
<gene>
    <name evidence="1" type="ORF">BN112_0406</name>
</gene>
<evidence type="ECO:0000313" key="1">
    <source>
        <dbReference type="EMBL" id="CCJ52324.1"/>
    </source>
</evidence>
<evidence type="ECO:0000313" key="2">
    <source>
        <dbReference type="Proteomes" id="UP000007564"/>
    </source>
</evidence>
<dbReference type="AlphaFoldDB" id="A0A0C6P2A5"/>
<sequence length="131" mass="14474">MTAQDQIVVLTQSDQIRSTLQELRHPDCQIVISGIDQRPWPVRILGPDAKDGYFFWRPLDLACPDPVMLARMADEDEPPLAFHAQTADGARIHFCVDSPVTLRFGDGSIAVLSLFPSAVRHTCARPPQAPA</sequence>
<name>A0A0C6P2A5_BORBO</name>
<accession>A0A0C6P2A5</accession>